<comment type="caution">
    <text evidence="2">The sequence shown here is derived from an EMBL/GenBank/DDBJ whole genome shotgun (WGS) entry which is preliminary data.</text>
</comment>
<organism evidence="2 3">
    <name type="scientific">Selenomonas sputigena (strain ATCC 35185 / DSM 20758 / CCUG 44933 / VPI D19B-28)</name>
    <dbReference type="NCBI Taxonomy" id="546271"/>
    <lineage>
        <taxon>Bacteria</taxon>
        <taxon>Bacillati</taxon>
        <taxon>Bacillota</taxon>
        <taxon>Negativicutes</taxon>
        <taxon>Selenomonadales</taxon>
        <taxon>Selenomonadaceae</taxon>
        <taxon>Selenomonas</taxon>
    </lineage>
</organism>
<feature type="transmembrane region" description="Helical" evidence="1">
    <location>
        <begin position="20"/>
        <end position="42"/>
    </location>
</feature>
<protein>
    <submittedName>
        <fullName evidence="2">Uncharacterized protein</fullName>
    </submittedName>
</protein>
<sequence length="102" mass="11984">MVGFGKFYNISPGRIRSFSLLIIQYSIKRAILQGIILAFLLFRTYSLKIYARYFSYKYRVHSVFIGRNLLSYKTQKRRRLSSPPLARLCLPSSFLCQPHSLK</sequence>
<evidence type="ECO:0000313" key="2">
    <source>
        <dbReference type="EMBL" id="EEX77017.1"/>
    </source>
</evidence>
<keyword evidence="1" id="KW-1133">Transmembrane helix</keyword>
<proteinExistence type="predicted"/>
<dbReference type="AlphaFoldDB" id="C9LVT3"/>
<dbReference type="EMBL" id="ACKP02000031">
    <property type="protein sequence ID" value="EEX77017.1"/>
    <property type="molecule type" value="Genomic_DNA"/>
</dbReference>
<evidence type="ECO:0000313" key="3">
    <source>
        <dbReference type="Proteomes" id="UP000003505"/>
    </source>
</evidence>
<dbReference type="Proteomes" id="UP000003505">
    <property type="component" value="Unassembled WGS sequence"/>
</dbReference>
<keyword evidence="1" id="KW-0472">Membrane</keyword>
<gene>
    <name evidence="2" type="ORF">SELSPUOL_01578</name>
</gene>
<keyword evidence="1" id="KW-0812">Transmembrane</keyword>
<accession>C9LVT3</accession>
<evidence type="ECO:0000256" key="1">
    <source>
        <dbReference type="SAM" id="Phobius"/>
    </source>
</evidence>
<reference evidence="2 3" key="1">
    <citation type="submission" date="2009-09" db="EMBL/GenBank/DDBJ databases">
        <authorList>
            <person name="Weinstock G."/>
            <person name="Sodergren E."/>
            <person name="Clifton S."/>
            <person name="Fulton L."/>
            <person name="Fulton B."/>
            <person name="Courtney L."/>
            <person name="Fronick C."/>
            <person name="Harrison M."/>
            <person name="Strong C."/>
            <person name="Farmer C."/>
            <person name="Delahaunty K."/>
            <person name="Markovic C."/>
            <person name="Hall O."/>
            <person name="Minx P."/>
            <person name="Tomlinson C."/>
            <person name="Mitreva M."/>
            <person name="Nelson J."/>
            <person name="Hou S."/>
            <person name="Wollam A."/>
            <person name="Pepin K.H."/>
            <person name="Johnson M."/>
            <person name="Bhonagiri V."/>
            <person name="Nash W.E."/>
            <person name="Warren W."/>
            <person name="Chinwalla A."/>
            <person name="Mardis E.R."/>
            <person name="Wilson R.K."/>
        </authorList>
    </citation>
    <scope>NUCLEOTIDE SEQUENCE [LARGE SCALE GENOMIC DNA]</scope>
    <source>
        <strain evidence="3">ATCC 35185 / DSM 20758 / VPI D19B-28</strain>
    </source>
</reference>
<name>C9LVT3_SELS3</name>